<organism evidence="2 3">
    <name type="scientific">Frieseomelitta varia</name>
    <dbReference type="NCBI Taxonomy" id="561572"/>
    <lineage>
        <taxon>Eukaryota</taxon>
        <taxon>Metazoa</taxon>
        <taxon>Ecdysozoa</taxon>
        <taxon>Arthropoda</taxon>
        <taxon>Hexapoda</taxon>
        <taxon>Insecta</taxon>
        <taxon>Pterygota</taxon>
        <taxon>Neoptera</taxon>
        <taxon>Endopterygota</taxon>
        <taxon>Hymenoptera</taxon>
        <taxon>Apocrita</taxon>
        <taxon>Aculeata</taxon>
        <taxon>Apoidea</taxon>
        <taxon>Anthophila</taxon>
        <taxon>Apidae</taxon>
        <taxon>Frieseomelitta</taxon>
    </lineage>
</organism>
<sequence length="155" mass="17697">MSIDADENVGLSVFLIFMGESQRPLTATPYNSGWFWVMWPIDDPFHLLLKCKHRTKHHQVLPFRLTATGPNVMEIGRSADILQENSSWQSNVSEIFDVKSIETSRIGVARFLVLRRCPETGVRRQGRRILEGGHHTRPAPPNAPSQDSIRTYLFI</sequence>
<gene>
    <name evidence="2" type="ORF">E2986_13628</name>
</gene>
<dbReference type="Proteomes" id="UP000655588">
    <property type="component" value="Unassembled WGS sequence"/>
</dbReference>
<keyword evidence="3" id="KW-1185">Reference proteome</keyword>
<dbReference type="EMBL" id="WNWW01000479">
    <property type="protein sequence ID" value="KAF3424329.1"/>
    <property type="molecule type" value="Genomic_DNA"/>
</dbReference>
<evidence type="ECO:0000313" key="2">
    <source>
        <dbReference type="EMBL" id="KAF3424329.1"/>
    </source>
</evidence>
<reference evidence="2" key="1">
    <citation type="submission" date="2019-11" db="EMBL/GenBank/DDBJ databases">
        <title>The nuclear and mitochondrial genomes of Frieseomelitta varia - a highly eusocial stingless bee (Meliponini) with a permanently sterile worker caste.</title>
        <authorList>
            <person name="Freitas F.C.P."/>
            <person name="Lourenco A.P."/>
            <person name="Nunes F.M.F."/>
            <person name="Paschoal A.R."/>
            <person name="Abreu F.C.P."/>
            <person name="Barbin F.O."/>
            <person name="Bataglia L."/>
            <person name="Cardoso-Junior C.A.M."/>
            <person name="Cervoni M.S."/>
            <person name="Silva S.R."/>
            <person name="Dalarmi F."/>
            <person name="Del Lama M.A."/>
            <person name="Depintor T.S."/>
            <person name="Ferreira K.M."/>
            <person name="Goria P.S."/>
            <person name="Jaskot M.C."/>
            <person name="Lago D.C."/>
            <person name="Luna-Lucena D."/>
            <person name="Moda L.M."/>
            <person name="Nascimento L."/>
            <person name="Pedrino M."/>
            <person name="Rabico F.O."/>
            <person name="Sanches F.C."/>
            <person name="Santos D.E."/>
            <person name="Santos C.G."/>
            <person name="Vieira J."/>
            <person name="Lopes T.F."/>
            <person name="Barchuk A.R."/>
            <person name="Hartfelder K."/>
            <person name="Simoes Z.L.P."/>
            <person name="Bitondi M.M.G."/>
            <person name="Pinheiro D.G."/>
        </authorList>
    </citation>
    <scope>NUCLEOTIDE SEQUENCE</scope>
    <source>
        <strain evidence="2">USP_RPSP 00005682</strain>
        <tissue evidence="2">Whole individual</tissue>
    </source>
</reference>
<evidence type="ECO:0000313" key="3">
    <source>
        <dbReference type="Proteomes" id="UP000655588"/>
    </source>
</evidence>
<evidence type="ECO:0000256" key="1">
    <source>
        <dbReference type="SAM" id="MobiDB-lite"/>
    </source>
</evidence>
<comment type="caution">
    <text evidence="2">The sequence shown here is derived from an EMBL/GenBank/DDBJ whole genome shotgun (WGS) entry which is preliminary data.</text>
</comment>
<accession>A0A833RIF4</accession>
<feature type="compositionally biased region" description="Basic and acidic residues" evidence="1">
    <location>
        <begin position="125"/>
        <end position="134"/>
    </location>
</feature>
<feature type="region of interest" description="Disordered" evidence="1">
    <location>
        <begin position="125"/>
        <end position="146"/>
    </location>
</feature>
<protein>
    <submittedName>
        <fullName evidence="2">Uncharacterized protein</fullName>
    </submittedName>
</protein>
<proteinExistence type="predicted"/>
<dbReference type="AlphaFoldDB" id="A0A833RIF4"/>
<name>A0A833RIF4_9HYME</name>